<dbReference type="Proteomes" id="UP000814033">
    <property type="component" value="Unassembled WGS sequence"/>
</dbReference>
<proteinExistence type="predicted"/>
<sequence length="861" mass="94995">MEGLLSRLYPDGDFSQEIDLEGWSRSFRPADAAVDDGGEHSKKESSNSSSSDDLALPTLPPIKSLGRHQMTAFGDPLDDDSDDDDYNISQAALVRSLRQICINPNPRRFYGKSSGIRLLREALDLKSEVAGTQPLKMRDVLSRGERRPDFWLMHPWERDRFTPPSVNYSFPDPDLLSSLVQIYFKSIAPLMPLLHRPTFMRDLQEGRHYVDDGFAGVVSLVCATGARYSHDPRVLLEDSNGHFHSAGWKWFNQVPLVRTSVLSAPSLHDLQITALAVQFLYGSSPPQACWTLCGVGLRLAQDVGAHRRRAYHGTPSVDDELWKRAFWVLHMLDIWMSSYLGRPCAISEENYDVELPADCDDEYWENEDPTLAFKQPAGKPSQTSFFFNLIGVNLIHSYALRTIYSINKSKCAARLGEQWEQRVVSDLDSALNKWFDSVPDHLRWDPARENTTHFLQSAALHAAYYYVQITIHRPFIPSFRKPSSLSFPSLAICANAARACSHVVDAQRRRLLGASSPSFQLPAFVSGVILLLSLWGAKRSGVTLDASREMEDVRKCMLLLESGETRWPVAGRLRDLLFDLSNIGELPLSQISPLTATLKRERGETSSPRPSDSSASNASQQVHTPPSAPPVSKRNIAGTRRVSAETKTASAGIFGLPTTNGEQYPSPTSPYSSSYHSPAGDSIHALAPVPGASQVLNPASPTVPDPFTYHSSPSSSSPPTYPPSSSLAHILGVAHMAEHTHAMNSAFTAQTYSSQMQTDPAQMPQLPLGQSFSVPELYDAGDQAGFMGTHSMENQLVGVLAPMVPQDGQVGVDSDTMMMWSTMPASFESDDWDTYLSNMVGLVNPQHAGQPQPTGQPQQHF</sequence>
<name>A0ACB8S855_9AGAM</name>
<dbReference type="EMBL" id="MU275846">
    <property type="protein sequence ID" value="KAI0052327.1"/>
    <property type="molecule type" value="Genomic_DNA"/>
</dbReference>
<reference evidence="1" key="1">
    <citation type="submission" date="2021-02" db="EMBL/GenBank/DDBJ databases">
        <authorList>
            <consortium name="DOE Joint Genome Institute"/>
            <person name="Ahrendt S."/>
            <person name="Looney B.P."/>
            <person name="Miyauchi S."/>
            <person name="Morin E."/>
            <person name="Drula E."/>
            <person name="Courty P.E."/>
            <person name="Chicoki N."/>
            <person name="Fauchery L."/>
            <person name="Kohler A."/>
            <person name="Kuo A."/>
            <person name="Labutti K."/>
            <person name="Pangilinan J."/>
            <person name="Lipzen A."/>
            <person name="Riley R."/>
            <person name="Andreopoulos W."/>
            <person name="He G."/>
            <person name="Johnson J."/>
            <person name="Barry K.W."/>
            <person name="Grigoriev I.V."/>
            <person name="Nagy L."/>
            <person name="Hibbett D."/>
            <person name="Henrissat B."/>
            <person name="Matheny P.B."/>
            <person name="Labbe J."/>
            <person name="Martin F."/>
        </authorList>
    </citation>
    <scope>NUCLEOTIDE SEQUENCE</scope>
    <source>
        <strain evidence="1">FP105234-sp</strain>
    </source>
</reference>
<keyword evidence="2" id="KW-1185">Reference proteome</keyword>
<protein>
    <submittedName>
        <fullName evidence="1">Uncharacterized protein</fullName>
    </submittedName>
</protein>
<evidence type="ECO:0000313" key="1">
    <source>
        <dbReference type="EMBL" id="KAI0052327.1"/>
    </source>
</evidence>
<organism evidence="1 2">
    <name type="scientific">Auriscalpium vulgare</name>
    <dbReference type="NCBI Taxonomy" id="40419"/>
    <lineage>
        <taxon>Eukaryota</taxon>
        <taxon>Fungi</taxon>
        <taxon>Dikarya</taxon>
        <taxon>Basidiomycota</taxon>
        <taxon>Agaricomycotina</taxon>
        <taxon>Agaricomycetes</taxon>
        <taxon>Russulales</taxon>
        <taxon>Auriscalpiaceae</taxon>
        <taxon>Auriscalpium</taxon>
    </lineage>
</organism>
<evidence type="ECO:0000313" key="2">
    <source>
        <dbReference type="Proteomes" id="UP000814033"/>
    </source>
</evidence>
<gene>
    <name evidence="1" type="ORF">FA95DRAFT_1553663</name>
</gene>
<reference evidence="1" key="2">
    <citation type="journal article" date="2022" name="New Phytol.">
        <title>Evolutionary transition to the ectomycorrhizal habit in the genomes of a hyperdiverse lineage of mushroom-forming fungi.</title>
        <authorList>
            <person name="Looney B."/>
            <person name="Miyauchi S."/>
            <person name="Morin E."/>
            <person name="Drula E."/>
            <person name="Courty P.E."/>
            <person name="Kohler A."/>
            <person name="Kuo A."/>
            <person name="LaButti K."/>
            <person name="Pangilinan J."/>
            <person name="Lipzen A."/>
            <person name="Riley R."/>
            <person name="Andreopoulos W."/>
            <person name="He G."/>
            <person name="Johnson J."/>
            <person name="Nolan M."/>
            <person name="Tritt A."/>
            <person name="Barry K.W."/>
            <person name="Grigoriev I.V."/>
            <person name="Nagy L.G."/>
            <person name="Hibbett D."/>
            <person name="Henrissat B."/>
            <person name="Matheny P.B."/>
            <person name="Labbe J."/>
            <person name="Martin F.M."/>
        </authorList>
    </citation>
    <scope>NUCLEOTIDE SEQUENCE</scope>
    <source>
        <strain evidence="1">FP105234-sp</strain>
    </source>
</reference>
<comment type="caution">
    <text evidence="1">The sequence shown here is derived from an EMBL/GenBank/DDBJ whole genome shotgun (WGS) entry which is preliminary data.</text>
</comment>
<accession>A0ACB8S855</accession>